<dbReference type="InterPro" id="IPR010240">
    <property type="entry name" value="Cys_deSase_IscS"/>
</dbReference>
<dbReference type="Gene3D" id="1.10.260.50">
    <property type="match status" value="1"/>
</dbReference>
<evidence type="ECO:0000256" key="9">
    <source>
        <dbReference type="HAMAP-Rule" id="MF_00331"/>
    </source>
</evidence>
<keyword evidence="4 9" id="KW-0808">Transferase</keyword>
<dbReference type="GO" id="GO:0006520">
    <property type="term" value="P:amino acid metabolic process"/>
    <property type="evidence" value="ECO:0007669"/>
    <property type="project" value="InterPro"/>
</dbReference>
<dbReference type="SUPFAM" id="SSF53383">
    <property type="entry name" value="PLP-dependent transferases"/>
    <property type="match status" value="1"/>
</dbReference>
<dbReference type="FunFam" id="3.40.640.10:FF:000084">
    <property type="entry name" value="IscS-like cysteine desulfurase"/>
    <property type="match status" value="1"/>
</dbReference>
<dbReference type="HAMAP" id="MF_00331">
    <property type="entry name" value="Cys_desulf_IscS"/>
    <property type="match status" value="1"/>
</dbReference>
<dbReference type="GO" id="GO:0051537">
    <property type="term" value="F:2 iron, 2 sulfur cluster binding"/>
    <property type="evidence" value="ECO:0007669"/>
    <property type="project" value="UniProtKB-UniRule"/>
</dbReference>
<dbReference type="InterPro" id="IPR017772">
    <property type="entry name" value="Cys_deSase_NifS_bac/arc"/>
</dbReference>
<dbReference type="GO" id="GO:0046872">
    <property type="term" value="F:metal ion binding"/>
    <property type="evidence" value="ECO:0007669"/>
    <property type="project" value="UniProtKB-KW"/>
</dbReference>
<dbReference type="STRING" id="230361.sm9_0798"/>
<gene>
    <name evidence="9" type="primary">iscS</name>
    <name evidence="12" type="ORF">SAMN02910315_00417</name>
</gene>
<dbReference type="PIRSF" id="PIRSF005572">
    <property type="entry name" value="NifS"/>
    <property type="match status" value="1"/>
</dbReference>
<organism evidence="12 13">
    <name type="scientific">Methanobrevibacter millerae</name>
    <dbReference type="NCBI Taxonomy" id="230361"/>
    <lineage>
        <taxon>Archaea</taxon>
        <taxon>Methanobacteriati</taxon>
        <taxon>Methanobacteriota</taxon>
        <taxon>Methanomada group</taxon>
        <taxon>Methanobacteria</taxon>
        <taxon>Methanobacteriales</taxon>
        <taxon>Methanobacteriaceae</taxon>
        <taxon>Methanobrevibacter</taxon>
    </lineage>
</organism>
<dbReference type="PROSITE" id="PS00595">
    <property type="entry name" value="AA_TRANSFER_CLASS_5"/>
    <property type="match status" value="1"/>
</dbReference>
<keyword evidence="13" id="KW-1185">Reference proteome</keyword>
<comment type="miscellaneous">
    <text evidence="9">In Archaea the pyridoxal phosphate cofactor is not covalently bound to Lys but ligated by other amino acids.</text>
</comment>
<dbReference type="NCBIfam" id="TIGR03402">
    <property type="entry name" value="FeS_nifS"/>
    <property type="match status" value="1"/>
</dbReference>
<evidence type="ECO:0000256" key="1">
    <source>
        <dbReference type="ARBA" id="ARBA00001933"/>
    </source>
</evidence>
<dbReference type="InterPro" id="IPR015421">
    <property type="entry name" value="PyrdxlP-dep_Trfase_major"/>
</dbReference>
<dbReference type="EC" id="2.8.1.7" evidence="9"/>
<evidence type="ECO:0000256" key="3">
    <source>
        <dbReference type="ARBA" id="ARBA00022490"/>
    </source>
</evidence>
<dbReference type="Gene3D" id="3.40.640.10">
    <property type="entry name" value="Type I PLP-dependent aspartate aminotransferase-like (Major domain)"/>
    <property type="match status" value="1"/>
</dbReference>
<evidence type="ECO:0000256" key="6">
    <source>
        <dbReference type="ARBA" id="ARBA00022898"/>
    </source>
</evidence>
<dbReference type="InterPro" id="IPR000192">
    <property type="entry name" value="Aminotrans_V_dom"/>
</dbReference>
<comment type="catalytic activity">
    <reaction evidence="9">
        <text>(sulfur carrier)-H + L-cysteine = (sulfur carrier)-SH + L-alanine</text>
        <dbReference type="Rhea" id="RHEA:43892"/>
        <dbReference type="Rhea" id="RHEA-COMP:14737"/>
        <dbReference type="Rhea" id="RHEA-COMP:14739"/>
        <dbReference type="ChEBI" id="CHEBI:29917"/>
        <dbReference type="ChEBI" id="CHEBI:35235"/>
        <dbReference type="ChEBI" id="CHEBI:57972"/>
        <dbReference type="ChEBI" id="CHEBI:64428"/>
        <dbReference type="EC" id="2.8.1.7"/>
    </reaction>
</comment>
<dbReference type="InterPro" id="IPR016454">
    <property type="entry name" value="Cysteine_dSase"/>
</dbReference>
<comment type="function">
    <text evidence="9">Master enzyme that delivers sulfur to a number of partners involved in Fe-S cluster assembly, tRNA modification or cofactor biosynthesis. Catalyzes the removal of elemental sulfur atoms from cysteine to produce alanine. Functions as a sulfur delivery protein for Fe-S cluster synthesis onto IscU, an Fe-S scaffold assembly protein, as well as other S acceptor proteins.</text>
</comment>
<name>A0A1G5V8N7_9EURY</name>
<comment type="subcellular location">
    <subcellularLocation>
        <location evidence="9">Cytoplasm</location>
    </subcellularLocation>
</comment>
<dbReference type="GO" id="GO:0031071">
    <property type="term" value="F:cysteine desulfurase activity"/>
    <property type="evidence" value="ECO:0007669"/>
    <property type="project" value="UniProtKB-UniRule"/>
</dbReference>
<feature type="binding site" evidence="9">
    <location>
        <position position="176"/>
    </location>
    <ligand>
        <name>pyridoxal 5'-phosphate</name>
        <dbReference type="ChEBI" id="CHEBI:597326"/>
    </ligand>
</feature>
<dbReference type="GO" id="GO:0030170">
    <property type="term" value="F:pyridoxal phosphate binding"/>
    <property type="evidence" value="ECO:0007669"/>
    <property type="project" value="UniProtKB-UniRule"/>
</dbReference>
<comment type="cofactor">
    <cofactor evidence="1 9 10">
        <name>pyridoxal 5'-phosphate</name>
        <dbReference type="ChEBI" id="CHEBI:597326"/>
    </cofactor>
</comment>
<evidence type="ECO:0000256" key="4">
    <source>
        <dbReference type="ARBA" id="ARBA00022679"/>
    </source>
</evidence>
<dbReference type="OrthoDB" id="9577at2157"/>
<dbReference type="PANTHER" id="PTHR11601">
    <property type="entry name" value="CYSTEINE DESULFURYLASE FAMILY MEMBER"/>
    <property type="match status" value="1"/>
</dbReference>
<evidence type="ECO:0000256" key="2">
    <source>
        <dbReference type="ARBA" id="ARBA00006490"/>
    </source>
</evidence>
<evidence type="ECO:0000313" key="12">
    <source>
        <dbReference type="EMBL" id="SDA41365.1"/>
    </source>
</evidence>
<keyword evidence="5 9" id="KW-0479">Metal-binding</keyword>
<keyword evidence="6 9" id="KW-0663">Pyridoxal phosphate</keyword>
<dbReference type="GO" id="GO:1990221">
    <property type="term" value="C:L-cysteine desulfurase complex"/>
    <property type="evidence" value="ECO:0007669"/>
    <property type="project" value="UniProtKB-ARBA"/>
</dbReference>
<reference evidence="12 13" key="1">
    <citation type="submission" date="2016-10" db="EMBL/GenBank/DDBJ databases">
        <authorList>
            <person name="Varghese N."/>
            <person name="Submissions S."/>
        </authorList>
    </citation>
    <scope>NUCLEOTIDE SEQUENCE [LARGE SCALE GENOMIC DNA]</scope>
    <source>
        <strain evidence="12 13">DSM 16643</strain>
    </source>
</reference>
<feature type="binding site" evidence="9">
    <location>
        <begin position="196"/>
        <end position="198"/>
    </location>
    <ligand>
        <name>pyridoxal 5'-phosphate</name>
        <dbReference type="ChEBI" id="CHEBI:597326"/>
    </ligand>
</feature>
<dbReference type="UniPathway" id="UPA00266"/>
<dbReference type="Proteomes" id="UP000323439">
    <property type="component" value="Unassembled WGS sequence"/>
</dbReference>
<feature type="binding site" evidence="9">
    <location>
        <position position="148"/>
    </location>
    <ligand>
        <name>pyridoxal 5'-phosphate</name>
        <dbReference type="ChEBI" id="CHEBI:597326"/>
    </ligand>
</feature>
<dbReference type="NCBIfam" id="NF002806">
    <property type="entry name" value="PRK02948.1"/>
    <property type="match status" value="1"/>
</dbReference>
<dbReference type="Gene3D" id="3.90.1150.10">
    <property type="entry name" value="Aspartate Aminotransferase, domain 1"/>
    <property type="match status" value="1"/>
</dbReference>
<evidence type="ECO:0000259" key="11">
    <source>
        <dbReference type="Pfam" id="PF00266"/>
    </source>
</evidence>
<feature type="domain" description="Aminotransferase class V" evidence="11">
    <location>
        <begin position="1"/>
        <end position="363"/>
    </location>
</feature>
<dbReference type="GO" id="GO:0044571">
    <property type="term" value="P:[2Fe-2S] cluster assembly"/>
    <property type="evidence" value="ECO:0007669"/>
    <property type="project" value="UniProtKB-UniRule"/>
</dbReference>
<accession>A0A1G5V8N7</accession>
<dbReference type="RefSeq" id="WP_149731049.1">
    <property type="nucleotide sequence ID" value="NZ_FMXB01000002.1"/>
</dbReference>
<dbReference type="PANTHER" id="PTHR11601:SF34">
    <property type="entry name" value="CYSTEINE DESULFURASE"/>
    <property type="match status" value="1"/>
</dbReference>
<proteinExistence type="inferred from homology"/>
<keyword evidence="9" id="KW-0001">2Fe-2S</keyword>
<evidence type="ECO:0000256" key="8">
    <source>
        <dbReference type="ARBA" id="ARBA00023014"/>
    </source>
</evidence>
<feature type="active site" description="Cysteine persulfide intermediate" evidence="9">
    <location>
        <position position="322"/>
    </location>
</feature>
<evidence type="ECO:0000313" key="13">
    <source>
        <dbReference type="Proteomes" id="UP000323439"/>
    </source>
</evidence>
<feature type="binding site" evidence="9">
    <location>
        <position position="234"/>
    </location>
    <ligand>
        <name>pyridoxal 5'-phosphate</name>
        <dbReference type="ChEBI" id="CHEBI:597326"/>
    </ligand>
</feature>
<dbReference type="Pfam" id="PF00266">
    <property type="entry name" value="Aminotran_5"/>
    <property type="match status" value="1"/>
</dbReference>
<feature type="binding site" description="via persulfide group" evidence="9">
    <location>
        <position position="322"/>
    </location>
    <ligand>
        <name>[2Fe-2S] cluster</name>
        <dbReference type="ChEBI" id="CHEBI:190135"/>
        <note>ligand shared with IscU</note>
    </ligand>
</feature>
<comment type="similarity">
    <text evidence="2 9">Belongs to the class-V pyridoxal-phosphate-dependent aminotransferase family. NifS/IscS subfamily.</text>
</comment>
<dbReference type="InterPro" id="IPR020578">
    <property type="entry name" value="Aminotrans_V_PyrdxlP_BS"/>
</dbReference>
<evidence type="ECO:0000256" key="5">
    <source>
        <dbReference type="ARBA" id="ARBA00022723"/>
    </source>
</evidence>
<keyword evidence="3 9" id="KW-0963">Cytoplasm</keyword>
<dbReference type="InterPro" id="IPR015424">
    <property type="entry name" value="PyrdxlP-dep_Trfase"/>
</dbReference>
<dbReference type="InterPro" id="IPR015422">
    <property type="entry name" value="PyrdxlP-dep_Trfase_small"/>
</dbReference>
<dbReference type="EMBL" id="FMXB01000002">
    <property type="protein sequence ID" value="SDA41365.1"/>
    <property type="molecule type" value="Genomic_DNA"/>
</dbReference>
<comment type="pathway">
    <text evidence="9">Cofactor biosynthesis; iron-sulfur cluster biosynthesis.</text>
</comment>
<protein>
    <recommendedName>
        <fullName evidence="9">Cysteine desulfurase IscS</fullName>
        <ecNumber evidence="9">2.8.1.7</ecNumber>
    </recommendedName>
</protein>
<evidence type="ECO:0000256" key="10">
    <source>
        <dbReference type="RuleBase" id="RU004504"/>
    </source>
</evidence>
<feature type="binding site" evidence="9">
    <location>
        <begin position="68"/>
        <end position="69"/>
    </location>
    <ligand>
        <name>pyridoxal 5'-phosphate</name>
        <dbReference type="ChEBI" id="CHEBI:597326"/>
    </ligand>
</feature>
<dbReference type="AlphaFoldDB" id="A0A1G5V8N7"/>
<keyword evidence="7 9" id="KW-0408">Iron</keyword>
<keyword evidence="8 9" id="KW-0411">Iron-sulfur</keyword>
<sequence length="402" mass="44229">MYLDNSATTQVSEEVFEEMLPYFKEEFGNPSTLYSIGRESKKALELARKRVADAINAKPEEIFFTGGGSESDNLAVKGIAFKLAKKGKHIITTEIEHPAIKETLYFLESLDFKVTYLPVYENGIIKIEDLKEAITDETILITVMHANNEIGTLQPIEEIGKIAREKGIKFHTDAVQSFGKVEVDVEKLNVDLLSLSSHKINGPKGVGALYIRKGTRVVPLIHGGGQEKGIRAGTENVPGIVGFGKACELAAAQLDEHYDKLSAIRDELIDKVLTTIPEAYLNGDAENRLPNLVNFRFKAIEGESLILLLDAKGYQASTGSACSSNKLEASPVLTALGLDPVDVHGSLRISLAPESDAFDVDAFVETIAESVQRLRQMSPLWNQELDYDNIMCKKHSDTCKRC</sequence>
<evidence type="ECO:0000256" key="7">
    <source>
        <dbReference type="ARBA" id="ARBA00023004"/>
    </source>
</evidence>
<comment type="subunit">
    <text evidence="9">Homodimer. Forms a heterotetramer with IscU, interacts with other sulfur acceptors.</text>
</comment>